<evidence type="ECO:0000313" key="1">
    <source>
        <dbReference type="EMBL" id="MPN51310.1"/>
    </source>
</evidence>
<accession>A0A645IJK2</accession>
<gene>
    <name evidence="1" type="ORF">SDC9_198953</name>
</gene>
<sequence length="81" mass="9023">MMPENTGRTMESKQSMATVDTAFEICPSPPSVIAYSRDKEIKMATMAVPPFNTPFTCDMNISLNDWIIFLISNFSLPVTIS</sequence>
<proteinExistence type="predicted"/>
<protein>
    <submittedName>
        <fullName evidence="1">Uncharacterized protein</fullName>
    </submittedName>
</protein>
<dbReference type="AlphaFoldDB" id="A0A645IJK2"/>
<dbReference type="EMBL" id="VSSQ01116290">
    <property type="protein sequence ID" value="MPN51310.1"/>
    <property type="molecule type" value="Genomic_DNA"/>
</dbReference>
<name>A0A645IJK2_9ZZZZ</name>
<organism evidence="1">
    <name type="scientific">bioreactor metagenome</name>
    <dbReference type="NCBI Taxonomy" id="1076179"/>
    <lineage>
        <taxon>unclassified sequences</taxon>
        <taxon>metagenomes</taxon>
        <taxon>ecological metagenomes</taxon>
    </lineage>
</organism>
<reference evidence="1" key="1">
    <citation type="submission" date="2019-08" db="EMBL/GenBank/DDBJ databases">
        <authorList>
            <person name="Kucharzyk K."/>
            <person name="Murdoch R.W."/>
            <person name="Higgins S."/>
            <person name="Loffler F."/>
        </authorList>
    </citation>
    <scope>NUCLEOTIDE SEQUENCE</scope>
</reference>
<comment type="caution">
    <text evidence="1">The sequence shown here is derived from an EMBL/GenBank/DDBJ whole genome shotgun (WGS) entry which is preliminary data.</text>
</comment>